<gene>
    <name evidence="10" type="primary">PTX4</name>
</gene>
<feature type="chain" id="PRO_5034122353" evidence="8">
    <location>
        <begin position="25"/>
        <end position="404"/>
    </location>
</feature>
<evidence type="ECO:0000256" key="6">
    <source>
        <dbReference type="PROSITE-ProRule" id="PRU01172"/>
    </source>
</evidence>
<reference evidence="10" key="2">
    <citation type="submission" date="2025-09" db="UniProtKB">
        <authorList>
            <consortium name="Ensembl"/>
        </authorList>
    </citation>
    <scope>IDENTIFICATION</scope>
</reference>
<keyword evidence="8" id="KW-0732">Signal</keyword>
<evidence type="ECO:0000313" key="10">
    <source>
        <dbReference type="Ensembl" id="ENSCPBP00000003119.1"/>
    </source>
</evidence>
<organism evidence="10 11">
    <name type="scientific">Chrysemys picta bellii</name>
    <name type="common">Western painted turtle</name>
    <name type="synonym">Emys bellii</name>
    <dbReference type="NCBI Taxonomy" id="8478"/>
    <lineage>
        <taxon>Eukaryota</taxon>
        <taxon>Metazoa</taxon>
        <taxon>Chordata</taxon>
        <taxon>Craniata</taxon>
        <taxon>Vertebrata</taxon>
        <taxon>Euteleostomi</taxon>
        <taxon>Archelosauria</taxon>
        <taxon>Testudinata</taxon>
        <taxon>Testudines</taxon>
        <taxon>Cryptodira</taxon>
        <taxon>Durocryptodira</taxon>
        <taxon>Testudinoidea</taxon>
        <taxon>Emydidae</taxon>
        <taxon>Chrysemys</taxon>
    </lineage>
</organism>
<dbReference type="Pfam" id="PF00354">
    <property type="entry name" value="Pentaxin"/>
    <property type="match status" value="1"/>
</dbReference>
<feature type="compositionally biased region" description="Gly residues" evidence="7">
    <location>
        <begin position="152"/>
        <end position="161"/>
    </location>
</feature>
<comment type="caution">
    <text evidence="6">Lacks conserved residue(s) required for the propagation of feature annotation.</text>
</comment>
<dbReference type="SMART" id="SM00159">
    <property type="entry name" value="PTX"/>
    <property type="match status" value="1"/>
</dbReference>
<keyword evidence="11" id="KW-1185">Reference proteome</keyword>
<evidence type="ECO:0000256" key="8">
    <source>
        <dbReference type="SAM" id="SignalP"/>
    </source>
</evidence>
<dbReference type="InterPro" id="IPR051360">
    <property type="entry name" value="Neuronal_Pentraxin_Related"/>
</dbReference>
<keyword evidence="4" id="KW-1015">Disulfide bond</keyword>
<protein>
    <submittedName>
        <fullName evidence="10">Pentraxin 4</fullName>
    </submittedName>
</protein>
<dbReference type="InterPro" id="IPR001759">
    <property type="entry name" value="PTX_dom"/>
</dbReference>
<dbReference type="Gene3D" id="2.60.120.200">
    <property type="match status" value="1"/>
</dbReference>
<evidence type="ECO:0000256" key="1">
    <source>
        <dbReference type="ARBA" id="ARBA00001913"/>
    </source>
</evidence>
<evidence type="ECO:0000259" key="9">
    <source>
        <dbReference type="PROSITE" id="PS51828"/>
    </source>
</evidence>
<dbReference type="AlphaFoldDB" id="A0A8C3H610"/>
<evidence type="ECO:0000256" key="2">
    <source>
        <dbReference type="ARBA" id="ARBA00022723"/>
    </source>
</evidence>
<comment type="cofactor">
    <cofactor evidence="1">
        <name>Ca(2+)</name>
        <dbReference type="ChEBI" id="CHEBI:29108"/>
    </cofactor>
</comment>
<proteinExistence type="predicted"/>
<feature type="signal peptide" evidence="8">
    <location>
        <begin position="1"/>
        <end position="24"/>
    </location>
</feature>
<feature type="region of interest" description="Disordered" evidence="7">
    <location>
        <begin position="144"/>
        <end position="176"/>
    </location>
</feature>
<accession>A0A8C3H610</accession>
<dbReference type="PRINTS" id="PR00895">
    <property type="entry name" value="PENTAXIN"/>
</dbReference>
<evidence type="ECO:0000256" key="3">
    <source>
        <dbReference type="ARBA" id="ARBA00022837"/>
    </source>
</evidence>
<dbReference type="PANTHER" id="PTHR19277:SF122">
    <property type="entry name" value="PENTRAXIN-4"/>
    <property type="match status" value="1"/>
</dbReference>
<dbReference type="Ensembl" id="ENSCPBT00000003802.1">
    <property type="protein sequence ID" value="ENSCPBP00000003119.1"/>
    <property type="gene ID" value="ENSCPBG00000002509.1"/>
</dbReference>
<evidence type="ECO:0000256" key="5">
    <source>
        <dbReference type="ARBA" id="ARBA00023180"/>
    </source>
</evidence>
<dbReference type="PANTHER" id="PTHR19277">
    <property type="entry name" value="PENTRAXIN"/>
    <property type="match status" value="1"/>
</dbReference>
<keyword evidence="5" id="KW-0325">Glycoprotein</keyword>
<reference evidence="10" key="1">
    <citation type="submission" date="2025-08" db="UniProtKB">
        <authorList>
            <consortium name="Ensembl"/>
        </authorList>
    </citation>
    <scope>IDENTIFICATION</scope>
</reference>
<keyword evidence="3" id="KW-0106">Calcium</keyword>
<dbReference type="InterPro" id="IPR013320">
    <property type="entry name" value="ConA-like_dom_sf"/>
</dbReference>
<dbReference type="GO" id="GO:0046872">
    <property type="term" value="F:metal ion binding"/>
    <property type="evidence" value="ECO:0007669"/>
    <property type="project" value="UniProtKB-KW"/>
</dbReference>
<keyword evidence="2" id="KW-0479">Metal-binding</keyword>
<evidence type="ECO:0000313" key="11">
    <source>
        <dbReference type="Proteomes" id="UP000694380"/>
    </source>
</evidence>
<dbReference type="SUPFAM" id="SSF49899">
    <property type="entry name" value="Concanavalin A-like lectins/glucanases"/>
    <property type="match status" value="1"/>
</dbReference>
<sequence length="404" mass="44439">LGAAWKMLPVCLLLAAVCLQGSLLQEARSKDQRKPFFERFRRLEEQFRRFQEVTLLRLQGIAGNYNISYNIDTRFRLLAEQLQLSALLRNTLQKELASLREASRSQGTKMEALEQQLKNTLHKEVLASGHHELAAAQRLNQTPQDKLPEAGGSQGHRGGQEAGPSSQCMHEQQPHVLGTGSDCGSLSLPSPVCNVDSMLLFPNKSTENFATFGQGFQTSLHELSVCSWVSTHARSLGTILSYATEENDNKLVLHGRNTAALASIHFVIGDPAFRELPVEQLLDGGWHHMCVIWSSIQGKYWFYVDRRLASMGSKFQEGYEIPPGGSLVLGQEQDVVGGGFDPSEAFVGRLSGFAIWNRTLMPGEVSSIAIGKGLPHGTILRLADVSSLNGSVQKVNCTCLEHCL</sequence>
<evidence type="ECO:0000256" key="7">
    <source>
        <dbReference type="SAM" id="MobiDB-lite"/>
    </source>
</evidence>
<feature type="domain" description="Pentraxin (PTX)" evidence="9">
    <location>
        <begin position="195"/>
        <end position="399"/>
    </location>
</feature>
<evidence type="ECO:0000256" key="4">
    <source>
        <dbReference type="ARBA" id="ARBA00023157"/>
    </source>
</evidence>
<name>A0A8C3H610_CHRPI</name>
<dbReference type="GeneTree" id="ENSGT01060000248575"/>
<dbReference type="PROSITE" id="PS51828">
    <property type="entry name" value="PTX_2"/>
    <property type="match status" value="1"/>
</dbReference>
<dbReference type="Proteomes" id="UP000694380">
    <property type="component" value="Unplaced"/>
</dbReference>